<evidence type="ECO:0000313" key="1">
    <source>
        <dbReference type="EMBL" id="JAH38352.1"/>
    </source>
</evidence>
<dbReference type="AlphaFoldDB" id="A0A0E9SAW3"/>
<reference evidence="1" key="2">
    <citation type="journal article" date="2015" name="Fish Shellfish Immunol.">
        <title>Early steps in the European eel (Anguilla anguilla)-Vibrio vulnificus interaction in the gills: Role of the RtxA13 toxin.</title>
        <authorList>
            <person name="Callol A."/>
            <person name="Pajuelo D."/>
            <person name="Ebbesson L."/>
            <person name="Teles M."/>
            <person name="MacKenzie S."/>
            <person name="Amaro C."/>
        </authorList>
    </citation>
    <scope>NUCLEOTIDE SEQUENCE</scope>
</reference>
<protein>
    <submittedName>
        <fullName evidence="1">Uncharacterized protein</fullName>
    </submittedName>
</protein>
<reference evidence="1" key="1">
    <citation type="submission" date="2014-11" db="EMBL/GenBank/DDBJ databases">
        <authorList>
            <person name="Amaro Gonzalez C."/>
        </authorList>
    </citation>
    <scope>NUCLEOTIDE SEQUENCE</scope>
</reference>
<name>A0A0E9SAW3_ANGAN</name>
<proteinExistence type="predicted"/>
<dbReference type="EMBL" id="GBXM01070225">
    <property type="protein sequence ID" value="JAH38352.1"/>
    <property type="molecule type" value="Transcribed_RNA"/>
</dbReference>
<accession>A0A0E9SAW3</accession>
<organism evidence="1">
    <name type="scientific">Anguilla anguilla</name>
    <name type="common">European freshwater eel</name>
    <name type="synonym">Muraena anguilla</name>
    <dbReference type="NCBI Taxonomy" id="7936"/>
    <lineage>
        <taxon>Eukaryota</taxon>
        <taxon>Metazoa</taxon>
        <taxon>Chordata</taxon>
        <taxon>Craniata</taxon>
        <taxon>Vertebrata</taxon>
        <taxon>Euteleostomi</taxon>
        <taxon>Actinopterygii</taxon>
        <taxon>Neopterygii</taxon>
        <taxon>Teleostei</taxon>
        <taxon>Anguilliformes</taxon>
        <taxon>Anguillidae</taxon>
        <taxon>Anguilla</taxon>
    </lineage>
</organism>
<sequence>MICRSIPLHISDPALLCTRFKYGSFNSPSICDSQRLIHGTQVGAEQITNQQRQQKTTFPRTLQSLSTLLHF</sequence>